<reference evidence="2 3" key="1">
    <citation type="submission" date="2018-12" db="EMBL/GenBank/DDBJ databases">
        <title>Draft genome sequences of Mycolicibacterium peregrinum isolated from a pig with lymphadenitis and from soil on the same Japanese pig farm.</title>
        <authorList>
            <person name="Komatsu T."/>
            <person name="Ohya K."/>
            <person name="Sawai K."/>
            <person name="Odoi J.O."/>
            <person name="Otsu K."/>
            <person name="Ota A."/>
            <person name="Ito T."/>
            <person name="Kawai M."/>
            <person name="Maruyama F."/>
        </authorList>
    </citation>
    <scope>NUCLEOTIDE SEQUENCE [LARGE SCALE GENOMIC DNA]</scope>
    <source>
        <strain evidence="2 3">138</strain>
    </source>
</reference>
<dbReference type="EMBL" id="RWKA01000002">
    <property type="protein sequence ID" value="TGB47071.1"/>
    <property type="molecule type" value="Genomic_DNA"/>
</dbReference>
<organism evidence="2 3">
    <name type="scientific">Mycolicibacterium peregrinum</name>
    <name type="common">Mycobacterium peregrinum</name>
    <dbReference type="NCBI Taxonomy" id="43304"/>
    <lineage>
        <taxon>Bacteria</taxon>
        <taxon>Bacillati</taxon>
        <taxon>Actinomycetota</taxon>
        <taxon>Actinomycetes</taxon>
        <taxon>Mycobacteriales</taxon>
        <taxon>Mycobacteriaceae</taxon>
        <taxon>Mycolicibacterium</taxon>
    </lineage>
</organism>
<proteinExistence type="predicted"/>
<name>A0A4Z0HTY8_MYCPR</name>
<protein>
    <submittedName>
        <fullName evidence="2">DUF861 domain-containing protein</fullName>
    </submittedName>
</protein>
<keyword evidence="3" id="KW-1185">Reference proteome</keyword>
<dbReference type="InterPro" id="IPR008579">
    <property type="entry name" value="UGlyAH_Cupin_dom"/>
</dbReference>
<dbReference type="InterPro" id="IPR011051">
    <property type="entry name" value="RmlC_Cupin_sf"/>
</dbReference>
<evidence type="ECO:0000313" key="3">
    <source>
        <dbReference type="Proteomes" id="UP000297792"/>
    </source>
</evidence>
<dbReference type="Pfam" id="PF05899">
    <property type="entry name" value="Cupin_3"/>
    <property type="match status" value="1"/>
</dbReference>
<feature type="domain" description="(S)-ureidoglycine aminohydrolase cupin" evidence="1">
    <location>
        <begin position="47"/>
        <end position="114"/>
    </location>
</feature>
<dbReference type="PANTHER" id="PTHR40943">
    <property type="entry name" value="CYTOPLASMIC PROTEIN-RELATED"/>
    <property type="match status" value="1"/>
</dbReference>
<evidence type="ECO:0000313" key="2">
    <source>
        <dbReference type="EMBL" id="TGB47071.1"/>
    </source>
</evidence>
<sequence length="116" mass="12300">MSECAAPSGNTVDAGALVLEHAPLADELVVGGAPTTAHRDLIALSDVTIGVWEHTPGVSRDVEADEVFVVLSGEATITFQDGSPEIELGPGSLVHLREGQHTTWTVRRTLRKVYIS</sequence>
<dbReference type="SUPFAM" id="SSF51182">
    <property type="entry name" value="RmlC-like cupins"/>
    <property type="match status" value="1"/>
</dbReference>
<dbReference type="Gene3D" id="2.60.120.10">
    <property type="entry name" value="Jelly Rolls"/>
    <property type="match status" value="1"/>
</dbReference>
<gene>
    <name evidence="2" type="ORF">EJD98_04210</name>
</gene>
<dbReference type="RefSeq" id="WP_135359430.1">
    <property type="nucleotide sequence ID" value="NZ_RWJZ01000002.1"/>
</dbReference>
<evidence type="ECO:0000259" key="1">
    <source>
        <dbReference type="Pfam" id="PF05899"/>
    </source>
</evidence>
<comment type="caution">
    <text evidence="2">The sequence shown here is derived from an EMBL/GenBank/DDBJ whole genome shotgun (WGS) entry which is preliminary data.</text>
</comment>
<dbReference type="Proteomes" id="UP000297792">
    <property type="component" value="Unassembled WGS sequence"/>
</dbReference>
<dbReference type="InterPro" id="IPR014710">
    <property type="entry name" value="RmlC-like_jellyroll"/>
</dbReference>
<accession>A0A4Z0HTY8</accession>
<dbReference type="PANTHER" id="PTHR40943:SF1">
    <property type="entry name" value="CYTOPLASMIC PROTEIN"/>
    <property type="match status" value="1"/>
</dbReference>
<dbReference type="AlphaFoldDB" id="A0A4Z0HTY8"/>